<evidence type="ECO:0000313" key="5">
    <source>
        <dbReference type="EMBL" id="EBW6730386.1"/>
    </source>
</evidence>
<dbReference type="RefSeq" id="WP_023237485.1">
    <property type="nucleotide sequence ID" value="NZ_CP022490.1"/>
</dbReference>
<dbReference type="EMBL" id="DAASLG010000002">
    <property type="protein sequence ID" value="HAE5999390.1"/>
    <property type="molecule type" value="Genomic_DNA"/>
</dbReference>
<reference evidence="7" key="4">
    <citation type="submission" date="2018-09" db="EMBL/GenBank/DDBJ databases">
        <authorList>
            <person name="Ashton P.M."/>
            <person name="Dallman T."/>
            <person name="Nair S."/>
            <person name="De Pinna E."/>
            <person name="Peters T."/>
            <person name="Grant K."/>
        </authorList>
    </citation>
    <scope>NUCLEOTIDE SEQUENCE</scope>
    <source>
        <strain evidence="2">105336</strain>
        <strain evidence="6">205626</strain>
        <strain evidence="14">223495</strain>
        <strain evidence="13">236276</strain>
        <strain evidence="5">271067</strain>
        <strain evidence="4">300664</strain>
        <strain evidence="8">329132</strain>
        <strain evidence="16">358409</strain>
        <strain evidence="7">394884</strain>
        <strain evidence="1">443566</strain>
        <strain evidence="9">555488</strain>
        <strain evidence="12">810119</strain>
    </source>
</reference>
<evidence type="ECO:0000313" key="13">
    <source>
        <dbReference type="EMBL" id="EDA9402577.1"/>
    </source>
</evidence>
<dbReference type="EMBL" id="AAHFAS010000019">
    <property type="protein sequence ID" value="EBV3762033.1"/>
    <property type="molecule type" value="Genomic_DNA"/>
</dbReference>
<evidence type="ECO:0000313" key="2">
    <source>
        <dbReference type="EMBL" id="EBV3762033.1"/>
    </source>
</evidence>
<dbReference type="EMBL" id="AAHIXO010000001">
    <property type="protein sequence ID" value="EBW6730386.1"/>
    <property type="molecule type" value="Genomic_DNA"/>
</dbReference>
<dbReference type="EMBL" id="AAHPAD010000001">
    <property type="protein sequence ID" value="EBY7624988.1"/>
    <property type="molecule type" value="Genomic_DNA"/>
</dbReference>
<dbReference type="EMBL" id="AAHIGD010000001">
    <property type="protein sequence ID" value="EBW4102661.1"/>
    <property type="molecule type" value="Genomic_DNA"/>
</dbReference>
<name>A0A3T3G6V8_SALET</name>
<dbReference type="EMBL" id="AALIQJ010000030">
    <property type="protein sequence ID" value="EDA0176581.1"/>
    <property type="molecule type" value="Genomic_DNA"/>
</dbReference>
<evidence type="ECO:0000313" key="7">
    <source>
        <dbReference type="EMBL" id="EBY7385466.1"/>
    </source>
</evidence>
<evidence type="ECO:0000313" key="9">
    <source>
        <dbReference type="EMBL" id="ECB0524600.1"/>
    </source>
</evidence>
<evidence type="ECO:0000313" key="17">
    <source>
        <dbReference type="EMBL" id="HAC6913751.1"/>
    </source>
</evidence>
<dbReference type="EMBL" id="AAHOXC010000009">
    <property type="protein sequence ID" value="EBY7385466.1"/>
    <property type="molecule type" value="Genomic_DNA"/>
</dbReference>
<dbReference type="EMBL" id="AALLTD010000002">
    <property type="protein sequence ID" value="EDA9435750.1"/>
    <property type="molecule type" value="Genomic_DNA"/>
</dbReference>
<evidence type="ECO:0000313" key="20">
    <source>
        <dbReference type="EMBL" id="HAE5999390.1"/>
    </source>
</evidence>
<evidence type="ECO:0000313" key="10">
    <source>
        <dbReference type="EMBL" id="ECT0413022.1"/>
    </source>
</evidence>
<evidence type="ECO:0000313" key="21">
    <source>
        <dbReference type="EMBL" id="HAE6744558.1"/>
    </source>
</evidence>
<evidence type="ECO:0000313" key="12">
    <source>
        <dbReference type="EMBL" id="EDA0176581.1"/>
    </source>
</evidence>
<evidence type="ECO:0000313" key="11">
    <source>
        <dbReference type="EMBL" id="ECU3484892.1"/>
    </source>
</evidence>
<evidence type="ECO:0000313" key="14">
    <source>
        <dbReference type="EMBL" id="EDA9435750.1"/>
    </source>
</evidence>
<reference evidence="15" key="5">
    <citation type="submission" date="2019-10" db="EMBL/GenBank/DDBJ databases">
        <authorList>
            <consortium name="Veterinary Laboratory Investigation and Response Network"/>
        </authorList>
    </citation>
    <scope>NUCLEOTIDE SEQUENCE</scope>
    <source>
        <strain evidence="15">SAL-19-VL-WA-IL-0012</strain>
    </source>
</reference>
<protein>
    <submittedName>
        <fullName evidence="23">Uncharacterized protein</fullName>
    </submittedName>
</protein>
<accession>A0A3T3G6V8</accession>
<dbReference type="Proteomes" id="UP000885308">
    <property type="component" value="Unassembled WGS sequence"/>
</dbReference>
<evidence type="ECO:0000313" key="23">
    <source>
        <dbReference type="EMBL" id="MID46601.1"/>
    </source>
</evidence>
<evidence type="ECO:0000313" key="22">
    <source>
        <dbReference type="EMBL" id="HAE9562573.1"/>
    </source>
</evidence>
<dbReference type="EMBL" id="DAASRW010000001">
    <property type="protein sequence ID" value="HAE6744558.1"/>
    <property type="molecule type" value="Genomic_DNA"/>
</dbReference>
<proteinExistence type="predicted"/>
<evidence type="ECO:0000313" key="3">
    <source>
        <dbReference type="EMBL" id="EBV9199563.1"/>
    </source>
</evidence>
<dbReference type="EMBL" id="AAMGJL010000001">
    <property type="protein sequence ID" value="EDH0976720.1"/>
    <property type="molecule type" value="Genomic_DNA"/>
</dbReference>
<evidence type="ECO:0000313" key="6">
    <source>
        <dbReference type="EMBL" id="EBX3354059.1"/>
    </source>
</evidence>
<dbReference type="EMBL" id="AAMIHV010000033">
    <property type="protein sequence ID" value="EDH6431315.1"/>
    <property type="molecule type" value="Genomic_DNA"/>
</dbReference>
<gene>
    <name evidence="13" type="ORF">A4W49_13780</name>
    <name evidence="14" type="ORF">A4W57_02855</name>
    <name evidence="23" type="ORF">AIK92_16870</name>
    <name evidence="3" type="ORF">ASH82_02790</name>
    <name evidence="16" type="ORF">CB395_21225</name>
    <name evidence="7" type="ORF">D6J51_13175</name>
    <name evidence="8" type="ORF">D6K67_00695</name>
    <name evidence="1" type="ORF">DKU10_13305</name>
    <name evidence="2" type="ORF">DOJ23_10825</name>
    <name evidence="5" type="ORF">DP829_00695</name>
    <name evidence="4" type="ORF">DPJ44_00695</name>
    <name evidence="6" type="ORF">DPS10_04100</name>
    <name evidence="10" type="ORF">DQQ63_23985</name>
    <name evidence="11" type="ORF">DY868_19775</name>
    <name evidence="9" type="ORF">EUX26_15760</name>
    <name evidence="12" type="ORF">F9G64_17260</name>
    <name evidence="17" type="ORF">G0D76_00700</name>
    <name evidence="18" type="ORF">G4B28_004544</name>
    <name evidence="19" type="ORF">G4B35_004660</name>
    <name evidence="20" type="ORF">G4I58_000946</name>
    <name evidence="21" type="ORF">G4L02_000201</name>
    <name evidence="22" type="ORF">G4Y23_003347</name>
    <name evidence="15" type="ORF">GCZ77_00665</name>
</gene>
<dbReference type="EMBL" id="DAAMJL010000001">
    <property type="protein sequence ID" value="HAC6913751.1"/>
    <property type="molecule type" value="Genomic_DNA"/>
</dbReference>
<accession>A0A6C8XN20</accession>
<evidence type="ECO:0000313" key="18">
    <source>
        <dbReference type="EMBL" id="HAE3942468.1"/>
    </source>
</evidence>
<dbReference type="EMBL" id="AAHKXZ010000002">
    <property type="protein sequence ID" value="EBX3354059.1"/>
    <property type="molecule type" value="Genomic_DNA"/>
</dbReference>
<dbReference type="EMBL" id="DAARUC010000059">
    <property type="protein sequence ID" value="HAE3942468.1"/>
    <property type="molecule type" value="Genomic_DNA"/>
</dbReference>
<dbReference type="EMBL" id="AAHWIJ010000010">
    <property type="protein sequence ID" value="ECB0524600.1"/>
    <property type="molecule type" value="Genomic_DNA"/>
</dbReference>
<reference evidence="17" key="3">
    <citation type="submission" date="2018-07" db="EMBL/GenBank/DDBJ databases">
        <authorList>
            <consortium name="NCBI Pathogen Detection Project"/>
        </authorList>
    </citation>
    <scope>NUCLEOTIDE SEQUENCE</scope>
    <source>
        <strain evidence="18">10-2663</strain>
        <strain evidence="19">10-2762</strain>
        <strain evidence="20">12-7261</strain>
        <strain evidence="22">13-2733</strain>
        <strain evidence="21">13-2740</strain>
        <strain evidence="17">14-0315</strain>
    </source>
</reference>
<evidence type="ECO:0000313" key="15">
    <source>
        <dbReference type="EMBL" id="EDH0976720.1"/>
    </source>
</evidence>
<evidence type="ECO:0000313" key="8">
    <source>
        <dbReference type="EMBL" id="EBY7624988.1"/>
    </source>
</evidence>
<comment type="caution">
    <text evidence="23">The sequence shown here is derived from an EMBL/GenBank/DDBJ whole genome shotgun (WGS) entry which is preliminary data.</text>
</comment>
<reference evidence="23" key="2">
    <citation type="submission" date="2018-06" db="EMBL/GenBank/DDBJ databases">
        <authorList>
            <consortium name="GenomeTrakr network: Whole genome sequencing for foodborne pathogen traceback"/>
        </authorList>
    </citation>
    <scope>NUCLEOTIDE SEQUENCE [LARGE SCALE GENOMIC DNA]</scope>
    <source>
        <strain evidence="23">FDA00007829</strain>
        <strain evidence="10">FSIS11810940</strain>
        <strain evidence="11">FSIS11812815</strain>
        <strain evidence="3">NY-N20005</strain>
    </source>
</reference>
<dbReference type="EMBL" id="AAKLND010000056">
    <property type="protein sequence ID" value="ECT0413022.1"/>
    <property type="molecule type" value="Genomic_DNA"/>
</dbReference>
<evidence type="ECO:0000313" key="4">
    <source>
        <dbReference type="EMBL" id="EBW4102661.1"/>
    </source>
</evidence>
<evidence type="ECO:0000313" key="1">
    <source>
        <dbReference type="EMBL" id="EBU6915673.1"/>
    </source>
</evidence>
<organism evidence="23">
    <name type="scientific">Salmonella enterica subsp. enterica serovar Braenderup</name>
    <dbReference type="NCBI Taxonomy" id="149391"/>
    <lineage>
        <taxon>Bacteria</taxon>
        <taxon>Pseudomonadati</taxon>
        <taxon>Pseudomonadota</taxon>
        <taxon>Gammaproteobacteria</taxon>
        <taxon>Enterobacterales</taxon>
        <taxon>Enterobacteriaceae</taxon>
        <taxon>Salmonella</taxon>
    </lineage>
</organism>
<dbReference type="EMBL" id="AAKPQX010000013">
    <property type="protein sequence ID" value="ECU3484892.1"/>
    <property type="molecule type" value="Genomic_DNA"/>
</dbReference>
<dbReference type="EMBL" id="AALLSV010000010">
    <property type="protein sequence ID" value="EDA9402577.1"/>
    <property type="molecule type" value="Genomic_DNA"/>
</dbReference>
<dbReference type="EMBL" id="AAHCWL010000011">
    <property type="protein sequence ID" value="EBU6915673.1"/>
    <property type="molecule type" value="Genomic_DNA"/>
</dbReference>
<dbReference type="EMBL" id="AAHGTQ010000002">
    <property type="protein sequence ID" value="EBV9199563.1"/>
    <property type="molecule type" value="Genomic_DNA"/>
</dbReference>
<dbReference type="EMBL" id="RSGD01000013">
    <property type="protein sequence ID" value="MID46601.1"/>
    <property type="molecule type" value="Genomic_DNA"/>
</dbReference>
<evidence type="ECO:0000313" key="16">
    <source>
        <dbReference type="EMBL" id="EDH6431315.1"/>
    </source>
</evidence>
<dbReference type="AlphaFoldDB" id="A0A3T3G6V8"/>
<dbReference type="EMBL" id="DAATPN010000008">
    <property type="protein sequence ID" value="HAE9562573.1"/>
    <property type="molecule type" value="Genomic_DNA"/>
</dbReference>
<dbReference type="EMBL" id="DAARUZ010000065">
    <property type="protein sequence ID" value="HAE4051434.1"/>
    <property type="molecule type" value="Genomic_DNA"/>
</dbReference>
<reference evidence="17" key="1">
    <citation type="journal article" date="2018" name="Genome Biol.">
        <title>SKESA: strategic k-mer extension for scrupulous assemblies.</title>
        <authorList>
            <person name="Souvorov A."/>
            <person name="Agarwala R."/>
            <person name="Lipman D.J."/>
        </authorList>
    </citation>
    <scope>NUCLEOTIDE SEQUENCE</scope>
    <source>
        <strain evidence="18">10-2663</strain>
        <strain evidence="19">10-2762</strain>
        <strain evidence="20">12-7261</strain>
        <strain evidence="22">13-2733</strain>
        <strain evidence="21">13-2740</strain>
        <strain evidence="17">14-0315</strain>
    </source>
</reference>
<evidence type="ECO:0000313" key="19">
    <source>
        <dbReference type="EMBL" id="HAE4051434.1"/>
    </source>
</evidence>
<sequence length="108" mass="12566">MTDTNYFEEKLRSMAIEKYTNKNKKLIAAQINEQSQKVQLAGLVCGKDAIALSGVTSPMFYAAKRFNPKEFPQEIYHETEGYIWYRKQDIVDFFAKHPARRYGSKYNG</sequence>